<gene>
    <name evidence="2" type="primary">ORF157696</name>
</gene>
<protein>
    <submittedName>
        <fullName evidence="2">Uncharacterized protein</fullName>
    </submittedName>
</protein>
<sequence length="51" mass="5970">LEELKGASYPGKPSRKQQETTRSGELLRPYAPKERREIIQVIIILHIHIYI</sequence>
<feature type="region of interest" description="Disordered" evidence="1">
    <location>
        <begin position="1"/>
        <end position="26"/>
    </location>
</feature>
<dbReference type="EMBL" id="HACG01040288">
    <property type="protein sequence ID" value="CEK87153.1"/>
    <property type="molecule type" value="Transcribed_RNA"/>
</dbReference>
<dbReference type="AlphaFoldDB" id="A0A0B7B274"/>
<evidence type="ECO:0000256" key="1">
    <source>
        <dbReference type="SAM" id="MobiDB-lite"/>
    </source>
</evidence>
<reference evidence="2" key="1">
    <citation type="submission" date="2014-12" db="EMBL/GenBank/DDBJ databases">
        <title>Insight into the proteome of Arion vulgaris.</title>
        <authorList>
            <person name="Aradska J."/>
            <person name="Bulat T."/>
            <person name="Smidak R."/>
            <person name="Sarate P."/>
            <person name="Gangsoo J."/>
            <person name="Sialana F."/>
            <person name="Bilban M."/>
            <person name="Lubec G."/>
        </authorList>
    </citation>
    <scope>NUCLEOTIDE SEQUENCE</scope>
    <source>
        <tissue evidence="2">Skin</tissue>
    </source>
</reference>
<accession>A0A0B7B274</accession>
<name>A0A0B7B274_9EUPU</name>
<evidence type="ECO:0000313" key="2">
    <source>
        <dbReference type="EMBL" id="CEK87153.1"/>
    </source>
</evidence>
<proteinExistence type="predicted"/>
<organism evidence="2">
    <name type="scientific">Arion vulgaris</name>
    <dbReference type="NCBI Taxonomy" id="1028688"/>
    <lineage>
        <taxon>Eukaryota</taxon>
        <taxon>Metazoa</taxon>
        <taxon>Spiralia</taxon>
        <taxon>Lophotrochozoa</taxon>
        <taxon>Mollusca</taxon>
        <taxon>Gastropoda</taxon>
        <taxon>Heterobranchia</taxon>
        <taxon>Euthyneura</taxon>
        <taxon>Panpulmonata</taxon>
        <taxon>Eupulmonata</taxon>
        <taxon>Stylommatophora</taxon>
        <taxon>Helicina</taxon>
        <taxon>Arionoidea</taxon>
        <taxon>Arionidae</taxon>
        <taxon>Arion</taxon>
    </lineage>
</organism>
<feature type="non-terminal residue" evidence="2">
    <location>
        <position position="1"/>
    </location>
</feature>